<evidence type="ECO:0000313" key="2">
    <source>
        <dbReference type="EMBL" id="MST33286.1"/>
    </source>
</evidence>
<dbReference type="InterPro" id="IPR029044">
    <property type="entry name" value="Nucleotide-diphossugar_trans"/>
</dbReference>
<name>A0ABW9QUG5_9ACTN</name>
<keyword evidence="1" id="KW-0472">Membrane</keyword>
<dbReference type="PANTHER" id="PTHR43179:SF7">
    <property type="entry name" value="RHAMNOSYLTRANSFERASE WBBL"/>
    <property type="match status" value="1"/>
</dbReference>
<evidence type="ECO:0000256" key="1">
    <source>
        <dbReference type="SAM" id="Phobius"/>
    </source>
</evidence>
<dbReference type="Pfam" id="PF13641">
    <property type="entry name" value="Glyco_tranf_2_3"/>
    <property type="match status" value="1"/>
</dbReference>
<feature type="non-terminal residue" evidence="2">
    <location>
        <position position="1"/>
    </location>
</feature>
<evidence type="ECO:0000313" key="3">
    <source>
        <dbReference type="Proteomes" id="UP000437736"/>
    </source>
</evidence>
<dbReference type="SUPFAM" id="SSF53448">
    <property type="entry name" value="Nucleotide-diphospho-sugar transferases"/>
    <property type="match status" value="1"/>
</dbReference>
<keyword evidence="1" id="KW-0812">Transmembrane</keyword>
<sequence length="229" mass="24475">ANRGAQETSRPLVLVCNPDLIVDAGAVEALVARLAADPGLGLVGPLVRNPDGSVYPSARTFPDLVDALGHGALGLLAPGNRFTARYRMLDWDHARPARVDWVSGACILARRTAWSDIGGFDPAYFMYLEDVDLCWRAGEAGWAVGYEPGATVTHVQGVSAGRHPYRMLLAHHRSLWRFARQTTAGARRLVLPVVAVGLVGRFAVAVAAHRLSPGSARQAIHRPVAGPVP</sequence>
<comment type="caution">
    <text evidence="2">The sequence shown here is derived from an EMBL/GenBank/DDBJ whole genome shotgun (WGS) entry which is preliminary data.</text>
</comment>
<keyword evidence="3" id="KW-1185">Reference proteome</keyword>
<dbReference type="PANTHER" id="PTHR43179">
    <property type="entry name" value="RHAMNOSYLTRANSFERASE WBBL"/>
    <property type="match status" value="1"/>
</dbReference>
<reference evidence="2 3" key="1">
    <citation type="submission" date="2019-11" db="EMBL/GenBank/DDBJ databases">
        <title>Acidiferrimicrobium australis gen. nov., sp. nov., an acidophilic and obligately heterotrophic, member of the Actinobacteria that catalyses dissimilatory oxido- reduction of iron isolated from metal-rich acidic water in Chile.</title>
        <authorList>
            <person name="Gonzalez D."/>
            <person name="Huber K."/>
            <person name="Hedrich S."/>
            <person name="Rojas-Villalobos C."/>
            <person name="Quatrini R."/>
            <person name="Dinamarca M.A."/>
            <person name="Schwarz A."/>
            <person name="Canales C."/>
            <person name="Nancucheo I."/>
        </authorList>
    </citation>
    <scope>NUCLEOTIDE SEQUENCE [LARGE SCALE GENOMIC DNA]</scope>
    <source>
        <strain evidence="2 3">USS-CCA1</strain>
    </source>
</reference>
<accession>A0ABW9QUG5</accession>
<protein>
    <submittedName>
        <fullName evidence="2">Glycosyltransferase</fullName>
    </submittedName>
</protein>
<organism evidence="2 3">
    <name type="scientific">Acidiferrimicrobium australe</name>
    <dbReference type="NCBI Taxonomy" id="2664430"/>
    <lineage>
        <taxon>Bacteria</taxon>
        <taxon>Bacillati</taxon>
        <taxon>Actinomycetota</taxon>
        <taxon>Acidimicrobiia</taxon>
        <taxon>Acidimicrobiales</taxon>
        <taxon>Acidimicrobiaceae</taxon>
        <taxon>Acidiferrimicrobium</taxon>
    </lineage>
</organism>
<dbReference type="EMBL" id="WJHE01000546">
    <property type="protein sequence ID" value="MST33286.1"/>
    <property type="molecule type" value="Genomic_DNA"/>
</dbReference>
<dbReference type="Gene3D" id="3.90.550.10">
    <property type="entry name" value="Spore Coat Polysaccharide Biosynthesis Protein SpsA, Chain A"/>
    <property type="match status" value="1"/>
</dbReference>
<proteinExistence type="predicted"/>
<dbReference type="Proteomes" id="UP000437736">
    <property type="component" value="Unassembled WGS sequence"/>
</dbReference>
<gene>
    <name evidence="2" type="ORF">GHK86_11215</name>
</gene>
<keyword evidence="1" id="KW-1133">Transmembrane helix</keyword>
<feature type="transmembrane region" description="Helical" evidence="1">
    <location>
        <begin position="189"/>
        <end position="208"/>
    </location>
</feature>